<dbReference type="EMBL" id="VDLY02000008">
    <property type="protein sequence ID" value="KAB8165339.1"/>
    <property type="molecule type" value="Genomic_DNA"/>
</dbReference>
<dbReference type="InterPro" id="IPR025339">
    <property type="entry name" value="DUF4245"/>
</dbReference>
<evidence type="ECO:0000313" key="1">
    <source>
        <dbReference type="EMBL" id="KAB8165339.1"/>
    </source>
</evidence>
<keyword evidence="2" id="KW-1185">Reference proteome</keyword>
<dbReference type="Pfam" id="PF14030">
    <property type="entry name" value="DUF4245"/>
    <property type="match status" value="1"/>
</dbReference>
<dbReference type="AlphaFoldDB" id="A0A5N6ABZ2"/>
<evidence type="ECO:0000313" key="2">
    <source>
        <dbReference type="Proteomes" id="UP000314251"/>
    </source>
</evidence>
<protein>
    <submittedName>
        <fullName evidence="1">DUF4245 family protein</fullName>
    </submittedName>
</protein>
<sequence>MVLSTALICLATFAVFFLTPNGETDDPVRTVEYDVASATAARAAPYPLVVPVGLPEDWRATSVRYEPQGQHGATWRLGFLDPREDYVALAQADGEPEAFVPSVTQEAEDTGATERIAGRDWARWEGPKYDALVLTEPGVTTVVMGTAPLEQLVRLAESLEVRETAQPHQ</sequence>
<dbReference type="Proteomes" id="UP000314251">
    <property type="component" value="Unassembled WGS sequence"/>
</dbReference>
<gene>
    <name evidence="1" type="ORF">FH607_013725</name>
</gene>
<proteinExistence type="predicted"/>
<organism evidence="1 2">
    <name type="scientific">Streptomyces mimosae</name>
    <dbReference type="NCBI Taxonomy" id="2586635"/>
    <lineage>
        <taxon>Bacteria</taxon>
        <taxon>Bacillati</taxon>
        <taxon>Actinomycetota</taxon>
        <taxon>Actinomycetes</taxon>
        <taxon>Kitasatosporales</taxon>
        <taxon>Streptomycetaceae</taxon>
        <taxon>Streptomyces</taxon>
    </lineage>
</organism>
<name>A0A5N6ABZ2_9ACTN</name>
<reference evidence="1" key="1">
    <citation type="submission" date="2019-10" db="EMBL/GenBank/DDBJ databases">
        <title>Nonomuraea sp. nov., isolated from Phyllanthus amarus.</title>
        <authorList>
            <person name="Klykleung N."/>
            <person name="Tanasupawat S."/>
        </authorList>
    </citation>
    <scope>NUCLEOTIDE SEQUENCE [LARGE SCALE GENOMIC DNA]</scope>
    <source>
        <strain evidence="1">3MP-10</strain>
    </source>
</reference>
<accession>A0A5N6ABZ2</accession>
<comment type="caution">
    <text evidence="1">The sequence shown here is derived from an EMBL/GenBank/DDBJ whole genome shotgun (WGS) entry which is preliminary data.</text>
</comment>
<dbReference type="OrthoDB" id="5146801at2"/>